<dbReference type="InterPro" id="IPR050397">
    <property type="entry name" value="Env_Response_Regulators"/>
</dbReference>
<accession>A0A845V3N3</accession>
<gene>
    <name evidence="2" type="ORF">G3I74_02475</name>
</gene>
<keyword evidence="3" id="KW-1185">Reference proteome</keyword>
<feature type="domain" description="Cyclic nucleotide-binding" evidence="1">
    <location>
        <begin position="15"/>
        <end position="84"/>
    </location>
</feature>
<protein>
    <submittedName>
        <fullName evidence="2">Crp/Fnr family transcriptional regulator</fullName>
    </submittedName>
</protein>
<dbReference type="InterPro" id="IPR000595">
    <property type="entry name" value="cNMP-bd_dom"/>
</dbReference>
<dbReference type="GO" id="GO:0003700">
    <property type="term" value="F:DNA-binding transcription factor activity"/>
    <property type="evidence" value="ECO:0007669"/>
    <property type="project" value="TreeGrafter"/>
</dbReference>
<dbReference type="PANTHER" id="PTHR24567:SF74">
    <property type="entry name" value="HTH-TYPE TRANSCRIPTIONAL REGULATOR ARCR"/>
    <property type="match status" value="1"/>
</dbReference>
<dbReference type="InterPro" id="IPR018490">
    <property type="entry name" value="cNMP-bd_dom_sf"/>
</dbReference>
<dbReference type="PANTHER" id="PTHR24567">
    <property type="entry name" value="CRP FAMILY TRANSCRIPTIONAL REGULATORY PROTEIN"/>
    <property type="match status" value="1"/>
</dbReference>
<dbReference type="Pfam" id="PF00027">
    <property type="entry name" value="cNMP_binding"/>
    <property type="match status" value="1"/>
</dbReference>
<dbReference type="Gene3D" id="2.60.120.10">
    <property type="entry name" value="Jelly Rolls"/>
    <property type="match status" value="1"/>
</dbReference>
<organism evidence="2 3">
    <name type="scientific">Wenzhouxiangella limi</name>
    <dbReference type="NCBI Taxonomy" id="2707351"/>
    <lineage>
        <taxon>Bacteria</taxon>
        <taxon>Pseudomonadati</taxon>
        <taxon>Pseudomonadota</taxon>
        <taxon>Gammaproteobacteria</taxon>
        <taxon>Chromatiales</taxon>
        <taxon>Wenzhouxiangellaceae</taxon>
        <taxon>Wenzhouxiangella</taxon>
    </lineage>
</organism>
<dbReference type="RefSeq" id="WP_164209957.1">
    <property type="nucleotide sequence ID" value="NZ_JAAGSC010000031.1"/>
</dbReference>
<dbReference type="PROSITE" id="PS50042">
    <property type="entry name" value="CNMP_BINDING_3"/>
    <property type="match status" value="1"/>
</dbReference>
<dbReference type="SUPFAM" id="SSF51206">
    <property type="entry name" value="cAMP-binding domain-like"/>
    <property type="match status" value="1"/>
</dbReference>
<evidence type="ECO:0000313" key="3">
    <source>
        <dbReference type="Proteomes" id="UP000484885"/>
    </source>
</evidence>
<comment type="caution">
    <text evidence="2">The sequence shown here is derived from an EMBL/GenBank/DDBJ whole genome shotgun (WGS) entry which is preliminary data.</text>
</comment>
<name>A0A845V3N3_9GAMM</name>
<evidence type="ECO:0000313" key="2">
    <source>
        <dbReference type="EMBL" id="NDY94595.1"/>
    </source>
</evidence>
<reference evidence="2 3" key="1">
    <citation type="submission" date="2020-02" db="EMBL/GenBank/DDBJ databases">
        <authorList>
            <person name="Zhang X.-Y."/>
        </authorList>
    </citation>
    <scope>NUCLEOTIDE SEQUENCE [LARGE SCALE GENOMIC DNA]</scope>
    <source>
        <strain evidence="2 3">C33</strain>
    </source>
</reference>
<sequence length="157" mass="17694">MEQREIKQFLSEQSLFAGLAEAQLETLAAHARERDLESDQVLASQGARAESFYLILDGALVIEVPALTGPKLEVTRLGEGEVFGWSWLIAPYEWHFHARASGPTRVLEFDGKALLERCEADPAFGYPLLRRFSELMARRLDAAQRKMMDQWSPPGFA</sequence>
<evidence type="ECO:0000259" key="1">
    <source>
        <dbReference type="PROSITE" id="PS50042"/>
    </source>
</evidence>
<dbReference type="AlphaFoldDB" id="A0A845V3N3"/>
<proteinExistence type="predicted"/>
<dbReference type="Proteomes" id="UP000484885">
    <property type="component" value="Unassembled WGS sequence"/>
</dbReference>
<dbReference type="EMBL" id="JAAGSC010000031">
    <property type="protein sequence ID" value="NDY94595.1"/>
    <property type="molecule type" value="Genomic_DNA"/>
</dbReference>
<dbReference type="SMART" id="SM00100">
    <property type="entry name" value="cNMP"/>
    <property type="match status" value="1"/>
</dbReference>
<dbReference type="CDD" id="cd00038">
    <property type="entry name" value="CAP_ED"/>
    <property type="match status" value="1"/>
</dbReference>
<dbReference type="InterPro" id="IPR014710">
    <property type="entry name" value="RmlC-like_jellyroll"/>
</dbReference>
<dbReference type="GO" id="GO:0005829">
    <property type="term" value="C:cytosol"/>
    <property type="evidence" value="ECO:0007669"/>
    <property type="project" value="TreeGrafter"/>
</dbReference>